<keyword evidence="1 6" id="KW-0436">Ligase</keyword>
<accession>A0ABU3BS17</accession>
<dbReference type="InterPro" id="IPR004143">
    <property type="entry name" value="BPL_LPL_catalytic"/>
</dbReference>
<dbReference type="PANTHER" id="PTHR12835:SF5">
    <property type="entry name" value="BIOTIN--PROTEIN LIGASE"/>
    <property type="match status" value="1"/>
</dbReference>
<evidence type="ECO:0000256" key="4">
    <source>
        <dbReference type="ARBA" id="ARBA00047846"/>
    </source>
</evidence>
<keyword evidence="7" id="KW-1185">Reference proteome</keyword>
<dbReference type="EC" id="6.3.4.15" evidence="3"/>
<feature type="domain" description="BPL/LPL catalytic" evidence="5">
    <location>
        <begin position="1"/>
        <end position="182"/>
    </location>
</feature>
<dbReference type="PROSITE" id="PS51733">
    <property type="entry name" value="BPL_LPL_CATALYTIC"/>
    <property type="match status" value="1"/>
</dbReference>
<organism evidence="6 7">
    <name type="scientific">Rubrivirga litoralis</name>
    <dbReference type="NCBI Taxonomy" id="3075598"/>
    <lineage>
        <taxon>Bacteria</taxon>
        <taxon>Pseudomonadati</taxon>
        <taxon>Rhodothermota</taxon>
        <taxon>Rhodothermia</taxon>
        <taxon>Rhodothermales</taxon>
        <taxon>Rubricoccaceae</taxon>
        <taxon>Rubrivirga</taxon>
    </lineage>
</organism>
<dbReference type="GO" id="GO:0004077">
    <property type="term" value="F:biotin--[biotin carboxyl-carrier protein] ligase activity"/>
    <property type="evidence" value="ECO:0007669"/>
    <property type="project" value="UniProtKB-EC"/>
</dbReference>
<dbReference type="SUPFAM" id="SSF55681">
    <property type="entry name" value="Class II aaRS and biotin synthetases"/>
    <property type="match status" value="1"/>
</dbReference>
<dbReference type="PANTHER" id="PTHR12835">
    <property type="entry name" value="BIOTIN PROTEIN LIGASE"/>
    <property type="match status" value="1"/>
</dbReference>
<dbReference type="InterPro" id="IPR003142">
    <property type="entry name" value="BPL_C"/>
</dbReference>
<dbReference type="Proteomes" id="UP001267426">
    <property type="component" value="Unassembled WGS sequence"/>
</dbReference>
<comment type="catalytic activity">
    <reaction evidence="4">
        <text>biotin + L-lysyl-[protein] + ATP = N(6)-biotinyl-L-lysyl-[protein] + AMP + diphosphate + H(+)</text>
        <dbReference type="Rhea" id="RHEA:11756"/>
        <dbReference type="Rhea" id="RHEA-COMP:9752"/>
        <dbReference type="Rhea" id="RHEA-COMP:10505"/>
        <dbReference type="ChEBI" id="CHEBI:15378"/>
        <dbReference type="ChEBI" id="CHEBI:29969"/>
        <dbReference type="ChEBI" id="CHEBI:30616"/>
        <dbReference type="ChEBI" id="CHEBI:33019"/>
        <dbReference type="ChEBI" id="CHEBI:57586"/>
        <dbReference type="ChEBI" id="CHEBI:83144"/>
        <dbReference type="ChEBI" id="CHEBI:456215"/>
        <dbReference type="EC" id="6.3.4.15"/>
    </reaction>
</comment>
<comment type="caution">
    <text evidence="6">The sequence shown here is derived from an EMBL/GenBank/DDBJ whole genome shotgun (WGS) entry which is preliminary data.</text>
</comment>
<dbReference type="NCBIfam" id="TIGR00121">
    <property type="entry name" value="birA_ligase"/>
    <property type="match status" value="1"/>
</dbReference>
<reference evidence="6 7" key="1">
    <citation type="submission" date="2023-09" db="EMBL/GenBank/DDBJ databases">
        <authorList>
            <person name="Rey-Velasco X."/>
        </authorList>
    </citation>
    <scope>NUCLEOTIDE SEQUENCE [LARGE SCALE GENOMIC DNA]</scope>
    <source>
        <strain evidence="6 7">F394</strain>
    </source>
</reference>
<sequence length="250" mass="25854">MPVRPLGHPARHLDAVGSTMTEAAAWAEAGAPHGALVTAAHQRAGRGRWGRTWADAPGQSLMLSLVLRPALDAERLGLVALAAGLALAEALDAFGVGAQLKWPNDVRVGGRKLAGVLAEATWAGRRPTVVLGAGLNVEQAAFPDALADRATSVRLVTGRPVERLAPLDPFLRRLEARLADAEGRPARLVADIEGRLEQRGETVAVGFPGTDRPPVEGRVVGLAPTGALRLATGAGEVALHAGEVTLAVPS</sequence>
<evidence type="ECO:0000313" key="7">
    <source>
        <dbReference type="Proteomes" id="UP001267426"/>
    </source>
</evidence>
<gene>
    <name evidence="6" type="ORF">RM540_10050</name>
</gene>
<evidence type="ECO:0000256" key="2">
    <source>
        <dbReference type="ARBA" id="ARBA00023267"/>
    </source>
</evidence>
<keyword evidence="2" id="KW-0092">Biotin</keyword>
<dbReference type="CDD" id="cd16442">
    <property type="entry name" value="BPL"/>
    <property type="match status" value="1"/>
</dbReference>
<dbReference type="InterPro" id="IPR045864">
    <property type="entry name" value="aa-tRNA-synth_II/BPL/LPL"/>
</dbReference>
<dbReference type="Pfam" id="PF03099">
    <property type="entry name" value="BPL_LplA_LipB"/>
    <property type="match status" value="1"/>
</dbReference>
<proteinExistence type="predicted"/>
<name>A0ABU3BS17_9BACT</name>
<evidence type="ECO:0000313" key="6">
    <source>
        <dbReference type="EMBL" id="MDT0632085.1"/>
    </source>
</evidence>
<evidence type="ECO:0000256" key="1">
    <source>
        <dbReference type="ARBA" id="ARBA00022598"/>
    </source>
</evidence>
<evidence type="ECO:0000256" key="3">
    <source>
        <dbReference type="ARBA" id="ARBA00024227"/>
    </source>
</evidence>
<dbReference type="Gene3D" id="3.30.930.10">
    <property type="entry name" value="Bira Bifunctional Protein, Domain 2"/>
    <property type="match status" value="1"/>
</dbReference>
<dbReference type="InterPro" id="IPR004408">
    <property type="entry name" value="Biotin_CoA_COase_ligase"/>
</dbReference>
<dbReference type="RefSeq" id="WP_311663676.1">
    <property type="nucleotide sequence ID" value="NZ_JAVRHT010000021.1"/>
</dbReference>
<dbReference type="EMBL" id="JAVRHT010000021">
    <property type="protein sequence ID" value="MDT0632085.1"/>
    <property type="molecule type" value="Genomic_DNA"/>
</dbReference>
<evidence type="ECO:0000259" key="5">
    <source>
        <dbReference type="PROSITE" id="PS51733"/>
    </source>
</evidence>
<protein>
    <recommendedName>
        <fullName evidence="3">biotin--[biotin carboxyl-carrier protein] ligase</fullName>
        <ecNumber evidence="3">6.3.4.15</ecNumber>
    </recommendedName>
</protein>
<dbReference type="Pfam" id="PF02237">
    <property type="entry name" value="BPL_C"/>
    <property type="match status" value="1"/>
</dbReference>